<keyword evidence="1" id="KW-0812">Transmembrane</keyword>
<dbReference type="EMBL" id="CAESAI010000048">
    <property type="protein sequence ID" value="CAB4343974.1"/>
    <property type="molecule type" value="Genomic_DNA"/>
</dbReference>
<protein>
    <submittedName>
        <fullName evidence="5">Unannotated protein</fullName>
    </submittedName>
</protein>
<evidence type="ECO:0000313" key="8">
    <source>
        <dbReference type="EMBL" id="CAB5029757.1"/>
    </source>
</evidence>
<dbReference type="EMBL" id="CAEZZD010000161">
    <property type="protein sequence ID" value="CAB4756240.1"/>
    <property type="molecule type" value="Genomic_DNA"/>
</dbReference>
<feature type="transmembrane region" description="Helical" evidence="1">
    <location>
        <begin position="34"/>
        <end position="55"/>
    </location>
</feature>
<keyword evidence="1" id="KW-0472">Membrane</keyword>
<dbReference type="EMBL" id="CAFBPK010000037">
    <property type="protein sequence ID" value="CAB5029757.1"/>
    <property type="molecule type" value="Genomic_DNA"/>
</dbReference>
<evidence type="ECO:0000313" key="6">
    <source>
        <dbReference type="EMBL" id="CAB4805813.1"/>
    </source>
</evidence>
<dbReference type="EMBL" id="CAEZYC010000041">
    <property type="protein sequence ID" value="CAB4709708.1"/>
    <property type="molecule type" value="Genomic_DNA"/>
</dbReference>
<dbReference type="EMBL" id="CAFAAO010000011">
    <property type="protein sequence ID" value="CAB4805813.1"/>
    <property type="molecule type" value="Genomic_DNA"/>
</dbReference>
<evidence type="ECO:0000313" key="4">
    <source>
        <dbReference type="EMBL" id="CAB4709708.1"/>
    </source>
</evidence>
<proteinExistence type="predicted"/>
<feature type="transmembrane region" description="Helical" evidence="1">
    <location>
        <begin position="6"/>
        <end position="27"/>
    </location>
</feature>
<feature type="transmembrane region" description="Helical" evidence="1">
    <location>
        <begin position="99"/>
        <end position="119"/>
    </location>
</feature>
<sequence>MTSQKLILRAALPTFIVGALATITGFISSGIEGLIAGVFGTFLVVIFFAAGQLALDKVIRTNPGLATSMALLLYLIKIAILFVLLLLFQDTEAFDTKVFAATIVSCTVVWLVAETWAFATAKVLYVEPGSGPDVRPVDTFEPKDL</sequence>
<evidence type="ECO:0000256" key="1">
    <source>
        <dbReference type="SAM" id="Phobius"/>
    </source>
</evidence>
<dbReference type="EMBL" id="CAESAD010000003">
    <property type="protein sequence ID" value="CAB4337627.1"/>
    <property type="molecule type" value="Genomic_DNA"/>
</dbReference>
<evidence type="ECO:0000313" key="7">
    <source>
        <dbReference type="EMBL" id="CAB4850760.1"/>
    </source>
</evidence>
<evidence type="ECO:0000313" key="5">
    <source>
        <dbReference type="EMBL" id="CAB4756240.1"/>
    </source>
</evidence>
<evidence type="ECO:0000313" key="2">
    <source>
        <dbReference type="EMBL" id="CAB4337627.1"/>
    </source>
</evidence>
<evidence type="ECO:0000313" key="9">
    <source>
        <dbReference type="EMBL" id="CAB5051434.1"/>
    </source>
</evidence>
<dbReference type="EMBL" id="CAFBQG010000129">
    <property type="protein sequence ID" value="CAB5051434.1"/>
    <property type="molecule type" value="Genomic_DNA"/>
</dbReference>
<name>A0A6J6U8N8_9ZZZZ</name>
<dbReference type="EMBL" id="CAFBIX010000079">
    <property type="protein sequence ID" value="CAB4850760.1"/>
    <property type="molecule type" value="Genomic_DNA"/>
</dbReference>
<keyword evidence="1" id="KW-1133">Transmembrane helix</keyword>
<dbReference type="AlphaFoldDB" id="A0A6J6U8N8"/>
<organism evidence="5">
    <name type="scientific">freshwater metagenome</name>
    <dbReference type="NCBI Taxonomy" id="449393"/>
    <lineage>
        <taxon>unclassified sequences</taxon>
        <taxon>metagenomes</taxon>
        <taxon>ecological metagenomes</taxon>
    </lineage>
</organism>
<feature type="transmembrane region" description="Helical" evidence="1">
    <location>
        <begin position="67"/>
        <end position="87"/>
    </location>
</feature>
<gene>
    <name evidence="4" type="ORF">UFOPK2648_00817</name>
    <name evidence="5" type="ORF">UFOPK2824_00958</name>
    <name evidence="6" type="ORF">UFOPK3037_00943</name>
    <name evidence="7" type="ORF">UFOPK3278_01314</name>
    <name evidence="3" type="ORF">UFOPK3406_01307</name>
    <name evidence="2" type="ORF">UFOPK3925_00710</name>
    <name evidence="8" type="ORF">UFOPK4097_01527</name>
    <name evidence="9" type="ORF">UFOPK4301_00986</name>
</gene>
<reference evidence="5" key="1">
    <citation type="submission" date="2020-05" db="EMBL/GenBank/DDBJ databases">
        <authorList>
            <person name="Chiriac C."/>
            <person name="Salcher M."/>
            <person name="Ghai R."/>
            <person name="Kavagutti S V."/>
        </authorList>
    </citation>
    <scope>NUCLEOTIDE SEQUENCE</scope>
</reference>
<evidence type="ECO:0000313" key="3">
    <source>
        <dbReference type="EMBL" id="CAB4343974.1"/>
    </source>
</evidence>
<accession>A0A6J6U8N8</accession>